<dbReference type="InterPro" id="IPR044855">
    <property type="entry name" value="CoA-Trfase_III_dom3_sf"/>
</dbReference>
<dbReference type="SUPFAM" id="SSF89796">
    <property type="entry name" value="CoA-transferase family III (CaiB/BaiF)"/>
    <property type="match status" value="1"/>
</dbReference>
<accession>A0A1M7R3K7</accession>
<dbReference type="InterPro" id="IPR050483">
    <property type="entry name" value="CoA-transferase_III_domain"/>
</dbReference>
<dbReference type="Proteomes" id="UP000184440">
    <property type="component" value="Unassembled WGS sequence"/>
</dbReference>
<dbReference type="InterPro" id="IPR023606">
    <property type="entry name" value="CoA-Trfase_III_dom_1_sf"/>
</dbReference>
<dbReference type="STRING" id="134849.SAMN05443668_106330"/>
<evidence type="ECO:0000313" key="3">
    <source>
        <dbReference type="Proteomes" id="UP000184440"/>
    </source>
</evidence>
<proteinExistence type="predicted"/>
<dbReference type="PANTHER" id="PTHR48207:SF3">
    <property type="entry name" value="SUCCINATE--HYDROXYMETHYLGLUTARATE COA-TRANSFERASE"/>
    <property type="match status" value="1"/>
</dbReference>
<dbReference type="Gene3D" id="3.40.50.10540">
    <property type="entry name" value="Crotonobetainyl-coa:carnitine coa-transferase, domain 1"/>
    <property type="match status" value="1"/>
</dbReference>
<dbReference type="GO" id="GO:0008410">
    <property type="term" value="F:CoA-transferase activity"/>
    <property type="evidence" value="ECO:0007669"/>
    <property type="project" value="TreeGrafter"/>
</dbReference>
<dbReference type="Gene3D" id="3.30.1540.10">
    <property type="entry name" value="formyl-coa transferase, domain 3"/>
    <property type="match status" value="1"/>
</dbReference>
<dbReference type="PANTHER" id="PTHR48207">
    <property type="entry name" value="SUCCINATE--HYDROXYMETHYLGLUTARATE COA-TRANSFERASE"/>
    <property type="match status" value="1"/>
</dbReference>
<dbReference type="EMBL" id="FRCS01000006">
    <property type="protein sequence ID" value="SHN39653.1"/>
    <property type="molecule type" value="Genomic_DNA"/>
</dbReference>
<sequence length="389" mass="42506">MGPLAGVRVLTIENFISAPIATMWLADAGADVVKVEIPGAGDTSRSVQPIRERDGERRSLSFIRANRNKRSIELDLKDPAGREQFQALLAKADVLVENLRPTALKALGLTYDDVRRINPKIIYGAISGFGLPEFNEGDLPFWPAFDVVAQAMGGLLFRPEGAQDTPVYAGFPLADIFASANLQSSIYQALYHRERTGEGACIDISMLDGVVAFNELALIMYGALNEVAARGMHGLSAPFGSYPTANGHIVIAVLGEPVWRRFTDAMGRPDIANLPEFGSGRLRHQNREVLDAHITNWLGRKSTDEVLQQLRAYDVPASPVLDINEVIELENLRKRGMVTTVDDPVWGSVRMAGNPLHSSLMEKMPLVPAPELGADTETVLRDWLADPAD</sequence>
<organism evidence="2 3">
    <name type="scientific">Cryptosporangium aurantiacum</name>
    <dbReference type="NCBI Taxonomy" id="134849"/>
    <lineage>
        <taxon>Bacteria</taxon>
        <taxon>Bacillati</taxon>
        <taxon>Actinomycetota</taxon>
        <taxon>Actinomycetes</taxon>
        <taxon>Cryptosporangiales</taxon>
        <taxon>Cryptosporangiaceae</taxon>
        <taxon>Cryptosporangium</taxon>
    </lineage>
</organism>
<gene>
    <name evidence="2" type="ORF">SAMN05443668_106330</name>
</gene>
<evidence type="ECO:0000256" key="1">
    <source>
        <dbReference type="ARBA" id="ARBA00022679"/>
    </source>
</evidence>
<evidence type="ECO:0000313" key="2">
    <source>
        <dbReference type="EMBL" id="SHN39653.1"/>
    </source>
</evidence>
<dbReference type="AlphaFoldDB" id="A0A1M7R3K7"/>
<reference evidence="2 3" key="1">
    <citation type="submission" date="2016-11" db="EMBL/GenBank/DDBJ databases">
        <authorList>
            <person name="Jaros S."/>
            <person name="Januszkiewicz K."/>
            <person name="Wedrychowicz H."/>
        </authorList>
    </citation>
    <scope>NUCLEOTIDE SEQUENCE [LARGE SCALE GENOMIC DNA]</scope>
    <source>
        <strain evidence="2 3">DSM 46144</strain>
    </source>
</reference>
<dbReference type="Pfam" id="PF02515">
    <property type="entry name" value="CoA_transf_3"/>
    <property type="match status" value="1"/>
</dbReference>
<keyword evidence="3" id="KW-1185">Reference proteome</keyword>
<protein>
    <submittedName>
        <fullName evidence="2">Formyl-CoA transferase</fullName>
    </submittedName>
</protein>
<keyword evidence="1 2" id="KW-0808">Transferase</keyword>
<dbReference type="InterPro" id="IPR003673">
    <property type="entry name" value="CoA-Trfase_fam_III"/>
</dbReference>
<name>A0A1M7R3K7_9ACTN</name>